<gene>
    <name evidence="2" type="ORF">OHA22_50985</name>
</gene>
<accession>A0AAU2AFN4</accession>
<sequence length="94" mass="10569">MTATGPISRGQRVRVERRPTRSLAAHARQGTPHQPAPWPEVWEGTVLQASYEDEELTDVEIYGRRESTGETKRVTFSLAANRFFRTTVAPVKSS</sequence>
<proteinExistence type="predicted"/>
<evidence type="ECO:0000313" key="2">
    <source>
        <dbReference type="EMBL" id="WTT23298.1"/>
    </source>
</evidence>
<feature type="region of interest" description="Disordered" evidence="1">
    <location>
        <begin position="1"/>
        <end position="39"/>
    </location>
</feature>
<organism evidence="2">
    <name type="scientific">Streptomyces sp. NBC_00093</name>
    <dbReference type="NCBI Taxonomy" id="2975649"/>
    <lineage>
        <taxon>Bacteria</taxon>
        <taxon>Bacillati</taxon>
        <taxon>Actinomycetota</taxon>
        <taxon>Actinomycetes</taxon>
        <taxon>Kitasatosporales</taxon>
        <taxon>Streptomycetaceae</taxon>
        <taxon>Streptomyces</taxon>
    </lineage>
</organism>
<name>A0AAU2AFN4_9ACTN</name>
<protein>
    <submittedName>
        <fullName evidence="2">Uncharacterized protein</fullName>
    </submittedName>
</protein>
<dbReference type="EMBL" id="CP108222">
    <property type="protein sequence ID" value="WTT23298.1"/>
    <property type="molecule type" value="Genomic_DNA"/>
</dbReference>
<dbReference type="AlphaFoldDB" id="A0AAU2AFN4"/>
<evidence type="ECO:0000256" key="1">
    <source>
        <dbReference type="SAM" id="MobiDB-lite"/>
    </source>
</evidence>
<reference evidence="2" key="1">
    <citation type="submission" date="2022-10" db="EMBL/GenBank/DDBJ databases">
        <title>The complete genomes of actinobacterial strains from the NBC collection.</title>
        <authorList>
            <person name="Joergensen T.S."/>
            <person name="Alvarez Arevalo M."/>
            <person name="Sterndorff E.B."/>
            <person name="Faurdal D."/>
            <person name="Vuksanovic O."/>
            <person name="Mourched A.-S."/>
            <person name="Charusanti P."/>
            <person name="Shaw S."/>
            <person name="Blin K."/>
            <person name="Weber T."/>
        </authorList>
    </citation>
    <scope>NUCLEOTIDE SEQUENCE</scope>
    <source>
        <strain evidence="2">NBC_00093</strain>
    </source>
</reference>